<sequence length="152" mass="17101">MKKHVLSLLILGVIFGLVGCTDPQSPQVQSTGMEEKTVTVQDITHTLFGPGPLKHNRINKQSPYGQTALSYKSATRLQRSLGDDKEEIIDIIENHTEFTPGFVFIVGSHVYVHVDIPQSVNDDEKNQQIKALKSALRRQMPSYQYHVNEKDT</sequence>
<evidence type="ECO:0000313" key="3">
    <source>
        <dbReference type="Proteomes" id="UP000297014"/>
    </source>
</evidence>
<accession>A0A4S4JWD5</accession>
<gene>
    <name evidence="2" type="ORF">AJ85_17535</name>
</gene>
<dbReference type="OrthoDB" id="2966336at2"/>
<evidence type="ECO:0000256" key="1">
    <source>
        <dbReference type="SAM" id="SignalP"/>
    </source>
</evidence>
<reference evidence="2 3" key="1">
    <citation type="submission" date="2014-01" db="EMBL/GenBank/DDBJ databases">
        <title>Draft genome sequencing of Bacillus alcalophilus CGMCC 1.3604.</title>
        <authorList>
            <person name="Yang J."/>
            <person name="Diao L."/>
            <person name="Yang S."/>
        </authorList>
    </citation>
    <scope>NUCLEOTIDE SEQUENCE [LARGE SCALE GENOMIC DNA]</scope>
    <source>
        <strain evidence="2 3">CGMCC 1.3604</strain>
    </source>
</reference>
<protein>
    <recommendedName>
        <fullName evidence="4">Sporulation protein</fullName>
    </recommendedName>
</protein>
<dbReference type="PROSITE" id="PS51257">
    <property type="entry name" value="PROKAR_LIPOPROTEIN"/>
    <property type="match status" value="1"/>
</dbReference>
<dbReference type="AlphaFoldDB" id="A0A4S4JWD5"/>
<organism evidence="2 3">
    <name type="scientific">Alkalihalobacillus alcalophilus ATCC 27647 = CGMCC 1.3604</name>
    <dbReference type="NCBI Taxonomy" id="1218173"/>
    <lineage>
        <taxon>Bacteria</taxon>
        <taxon>Bacillati</taxon>
        <taxon>Bacillota</taxon>
        <taxon>Bacilli</taxon>
        <taxon>Bacillales</taxon>
        <taxon>Bacillaceae</taxon>
        <taxon>Alkalihalobacillus</taxon>
    </lineage>
</organism>
<dbReference type="RefSeq" id="WP_003321120.1">
    <property type="nucleotide sequence ID" value="NZ_JALP01000228.1"/>
</dbReference>
<keyword evidence="1" id="KW-0732">Signal</keyword>
<comment type="caution">
    <text evidence="2">The sequence shown here is derived from an EMBL/GenBank/DDBJ whole genome shotgun (WGS) entry which is preliminary data.</text>
</comment>
<name>A0A4S4JWD5_ALKAL</name>
<evidence type="ECO:0008006" key="4">
    <source>
        <dbReference type="Google" id="ProtNLM"/>
    </source>
</evidence>
<proteinExistence type="predicted"/>
<evidence type="ECO:0000313" key="2">
    <source>
        <dbReference type="EMBL" id="THG89471.1"/>
    </source>
</evidence>
<feature type="chain" id="PRO_5039714605" description="Sporulation protein" evidence="1">
    <location>
        <begin position="20"/>
        <end position="152"/>
    </location>
</feature>
<feature type="signal peptide" evidence="1">
    <location>
        <begin position="1"/>
        <end position="19"/>
    </location>
</feature>
<dbReference type="EMBL" id="JALP01000228">
    <property type="protein sequence ID" value="THG89471.1"/>
    <property type="molecule type" value="Genomic_DNA"/>
</dbReference>
<dbReference type="Proteomes" id="UP000297014">
    <property type="component" value="Unassembled WGS sequence"/>
</dbReference>